<dbReference type="Proteomes" id="UP000007755">
    <property type="component" value="Unassembled WGS sequence"/>
</dbReference>
<keyword evidence="3" id="KW-1185">Reference proteome</keyword>
<proteinExistence type="predicted"/>
<dbReference type="AlphaFoldDB" id="F4X2A0"/>
<sequence length="180" mass="20128">MKKAVRECGSDGKPTHRDAALPNTEPRSLDCRAVPPRKPTDRPTILDSHPHPLLPSHPSHTYIPFHSPACLIRQHHQPLSGNAALLHPSGPQCSPTTYGSTLLPHSSRPFLPTFFLKLNRRNQEMGQEKYKARGVGPGRKGKMCMIGDRISGASIYICPICRRRVNEKRPIDSFTSRWLS</sequence>
<evidence type="ECO:0000256" key="1">
    <source>
        <dbReference type="SAM" id="MobiDB-lite"/>
    </source>
</evidence>
<reference evidence="2" key="1">
    <citation type="submission" date="2011-02" db="EMBL/GenBank/DDBJ databases">
        <title>The genome of the leaf-cutting ant Acromyrmex echinatior suggests key adaptations to social evolution and fungus farming.</title>
        <authorList>
            <person name="Nygaard S."/>
            <person name="Zhang G."/>
        </authorList>
    </citation>
    <scope>NUCLEOTIDE SEQUENCE</scope>
</reference>
<protein>
    <submittedName>
        <fullName evidence="2">Uncharacterized protein</fullName>
    </submittedName>
</protein>
<dbReference type="EMBL" id="GL888568">
    <property type="protein sequence ID" value="EGI59435.1"/>
    <property type="molecule type" value="Genomic_DNA"/>
</dbReference>
<evidence type="ECO:0000313" key="2">
    <source>
        <dbReference type="EMBL" id="EGI59435.1"/>
    </source>
</evidence>
<dbReference type="InParanoid" id="F4X2A0"/>
<evidence type="ECO:0000313" key="3">
    <source>
        <dbReference type="Proteomes" id="UP000007755"/>
    </source>
</evidence>
<organism evidence="3">
    <name type="scientific">Acromyrmex echinatior</name>
    <name type="common">Panamanian leafcutter ant</name>
    <name type="synonym">Acromyrmex octospinosus echinatior</name>
    <dbReference type="NCBI Taxonomy" id="103372"/>
    <lineage>
        <taxon>Eukaryota</taxon>
        <taxon>Metazoa</taxon>
        <taxon>Ecdysozoa</taxon>
        <taxon>Arthropoda</taxon>
        <taxon>Hexapoda</taxon>
        <taxon>Insecta</taxon>
        <taxon>Pterygota</taxon>
        <taxon>Neoptera</taxon>
        <taxon>Endopterygota</taxon>
        <taxon>Hymenoptera</taxon>
        <taxon>Apocrita</taxon>
        <taxon>Aculeata</taxon>
        <taxon>Formicoidea</taxon>
        <taxon>Formicidae</taxon>
        <taxon>Myrmicinae</taxon>
        <taxon>Acromyrmex</taxon>
    </lineage>
</organism>
<name>F4X2A0_ACREC</name>
<accession>F4X2A0</accession>
<feature type="compositionally biased region" description="Basic and acidic residues" evidence="1">
    <location>
        <begin position="1"/>
        <end position="19"/>
    </location>
</feature>
<gene>
    <name evidence="2" type="ORF">G5I_12422</name>
</gene>
<feature type="region of interest" description="Disordered" evidence="1">
    <location>
        <begin position="1"/>
        <end position="51"/>
    </location>
</feature>